<name>A0A9E8ZCM1_9CYAN</name>
<protein>
    <submittedName>
        <fullName evidence="1">Metal-dependent phosphohydrolase</fullName>
    </submittedName>
</protein>
<dbReference type="InterPro" id="IPR054649">
    <property type="entry name" value="Npun_R2479-like"/>
</dbReference>
<dbReference type="RefSeq" id="WP_268610648.1">
    <property type="nucleotide sequence ID" value="NZ_CP113797.1"/>
</dbReference>
<keyword evidence="2" id="KW-1185">Reference proteome</keyword>
<evidence type="ECO:0000313" key="2">
    <source>
        <dbReference type="Proteomes" id="UP001163152"/>
    </source>
</evidence>
<dbReference type="Proteomes" id="UP001163152">
    <property type="component" value="Chromosome"/>
</dbReference>
<organism evidence="1 2">
    <name type="scientific">Thermocoleostomius sinensis A174</name>
    <dbReference type="NCBI Taxonomy" id="2016057"/>
    <lineage>
        <taxon>Bacteria</taxon>
        <taxon>Bacillati</taxon>
        <taxon>Cyanobacteriota</taxon>
        <taxon>Cyanophyceae</taxon>
        <taxon>Oculatellales</taxon>
        <taxon>Oculatellaceae</taxon>
        <taxon>Thermocoleostomius</taxon>
    </lineage>
</organism>
<dbReference type="AlphaFoldDB" id="A0A9E8ZCM1"/>
<accession>A0A9E8ZCM1</accession>
<gene>
    <name evidence="1" type="ORF">OXH18_01435</name>
</gene>
<dbReference type="KEGG" id="tsin:OXH18_01435"/>
<reference evidence="1" key="1">
    <citation type="submission" date="2022-12" db="EMBL/GenBank/DDBJ databases">
        <title>Polyphasic identification of a Novel Hot-Spring Cyanobacterium Ocullathermofonsia sinensis gen nov. sp. nov. and Genomic Insights on its Adaptations to the Thermal Habitat.</title>
        <authorList>
            <person name="Daroch M."/>
            <person name="Tang J."/>
            <person name="Jiang Y."/>
        </authorList>
    </citation>
    <scope>NUCLEOTIDE SEQUENCE</scope>
    <source>
        <strain evidence="1">PKUAC-SCTA174</strain>
    </source>
</reference>
<proteinExistence type="predicted"/>
<sequence length="298" mass="34122">MFNATELLIDDFVKKLKEGYHRTYGGWKHDYEDIIGWVGSMALENIANSDALYHNVEHTILVTLVGQEILRGKHIREGGVSCEDWLHFIISLVCHDIGYVKGVCRRDRNGWYDKGNGEMIHLPPGASDASLTPFHVDRAKLFVEERFGGHNLIDAERIKRNIELTRFPVPNAEDHQDTMNFPGLIRASDLIGQLSDPRYLKKIGALYYEFEETGVNKALGYRHPGDLRKNYPKFYWNGVYPYVKDGLRYLELTQQGKLVVANLYSNVFVVEHEPLNPEVMPDSHIQSCANHHEINSLA</sequence>
<dbReference type="NCBIfam" id="NF045583">
    <property type="entry name" value="Npun_R2479_HDIG"/>
    <property type="match status" value="1"/>
</dbReference>
<evidence type="ECO:0000313" key="1">
    <source>
        <dbReference type="EMBL" id="WAL60688.1"/>
    </source>
</evidence>
<dbReference type="EMBL" id="CP113797">
    <property type="protein sequence ID" value="WAL60688.1"/>
    <property type="molecule type" value="Genomic_DNA"/>
</dbReference>